<sequence>MLPDALPVPPRHTPQARVVALHPGAAAIRRGHRRYTITAPAPDGVVLLGSGPSPAGAWFDAAHRLDDAEDDGA</sequence>
<gene>
    <name evidence="1" type="ORF">M0638_12935</name>
</gene>
<protein>
    <submittedName>
        <fullName evidence="1">Uncharacterized protein</fullName>
    </submittedName>
</protein>
<proteinExistence type="predicted"/>
<evidence type="ECO:0000313" key="1">
    <source>
        <dbReference type="EMBL" id="MCK8785290.1"/>
    </source>
</evidence>
<organism evidence="1 2">
    <name type="scientific">Roseomonas acroporae</name>
    <dbReference type="NCBI Taxonomy" id="2937791"/>
    <lineage>
        <taxon>Bacteria</taxon>
        <taxon>Pseudomonadati</taxon>
        <taxon>Pseudomonadota</taxon>
        <taxon>Alphaproteobacteria</taxon>
        <taxon>Acetobacterales</taxon>
        <taxon>Roseomonadaceae</taxon>
        <taxon>Roseomonas</taxon>
    </lineage>
</organism>
<keyword evidence="2" id="KW-1185">Reference proteome</keyword>
<evidence type="ECO:0000313" key="2">
    <source>
        <dbReference type="Proteomes" id="UP001139516"/>
    </source>
</evidence>
<dbReference type="RefSeq" id="WP_248667413.1">
    <property type="nucleotide sequence ID" value="NZ_JALPRX010000054.1"/>
</dbReference>
<dbReference type="EMBL" id="JALPRX010000054">
    <property type="protein sequence ID" value="MCK8785290.1"/>
    <property type="molecule type" value="Genomic_DNA"/>
</dbReference>
<reference evidence="1" key="1">
    <citation type="submission" date="2022-04" db="EMBL/GenBank/DDBJ databases">
        <title>Roseomonas acroporae sp. nov., isolated from coral Acropora digitifera.</title>
        <authorList>
            <person name="Sun H."/>
        </authorList>
    </citation>
    <scope>NUCLEOTIDE SEQUENCE</scope>
    <source>
        <strain evidence="1">NAR14</strain>
    </source>
</reference>
<dbReference type="AlphaFoldDB" id="A0A9X1Y901"/>
<comment type="caution">
    <text evidence="1">The sequence shown here is derived from an EMBL/GenBank/DDBJ whole genome shotgun (WGS) entry which is preliminary data.</text>
</comment>
<accession>A0A9X1Y901</accession>
<dbReference type="Proteomes" id="UP001139516">
    <property type="component" value="Unassembled WGS sequence"/>
</dbReference>
<name>A0A9X1Y901_9PROT</name>